<evidence type="ECO:0000313" key="1">
    <source>
        <dbReference type="EMBL" id="EKU78714.1"/>
    </source>
</evidence>
<dbReference type="PATRIC" id="fig|883156.3.peg.504"/>
<dbReference type="AlphaFoldDB" id="K9D2B8"/>
<reference evidence="1 2" key="1">
    <citation type="submission" date="2012-09" db="EMBL/GenBank/DDBJ databases">
        <title>The Genome Sequence of Veillonella ratti ACS-216-V-COL6B.</title>
        <authorList>
            <consortium name="The Broad Institute Genome Sequencing Platform"/>
            <person name="Earl A."/>
            <person name="Ward D."/>
            <person name="Feldgarden M."/>
            <person name="Gevers D."/>
            <person name="Saerens B."/>
            <person name="Vaneechoutte M."/>
            <person name="Walker B."/>
            <person name="Young S.K."/>
            <person name="Zeng Q."/>
            <person name="Gargeya S."/>
            <person name="Fitzgerald M."/>
            <person name="Haas B."/>
            <person name="Abouelleil A."/>
            <person name="Alvarado L."/>
            <person name="Arachchi H.M."/>
            <person name="Berlin A."/>
            <person name="Chapman S.B."/>
            <person name="Goldberg J."/>
            <person name="Griggs A."/>
            <person name="Gujja S."/>
            <person name="Hansen M."/>
            <person name="Howarth C."/>
            <person name="Imamovic A."/>
            <person name="Larimer J."/>
            <person name="McCowen C."/>
            <person name="Montmayeur A."/>
            <person name="Murphy C."/>
            <person name="Neiman D."/>
            <person name="Pearson M."/>
            <person name="Priest M."/>
            <person name="Roberts A."/>
            <person name="Saif S."/>
            <person name="Shea T."/>
            <person name="Sisk P."/>
            <person name="Sykes S."/>
            <person name="Wortman J."/>
            <person name="Nusbaum C."/>
            <person name="Birren B."/>
        </authorList>
    </citation>
    <scope>NUCLEOTIDE SEQUENCE [LARGE SCALE GENOMIC DNA]</scope>
    <source>
        <strain evidence="1 2">ACS-216-V-Col6b</strain>
    </source>
</reference>
<dbReference type="HOGENOM" id="CLU_081303_0_0_9"/>
<accession>K9D2B8</accession>
<name>K9D2B8_9FIRM</name>
<proteinExistence type="predicted"/>
<evidence type="ECO:0008006" key="3">
    <source>
        <dbReference type="Google" id="ProtNLM"/>
    </source>
</evidence>
<dbReference type="Proteomes" id="UP000009891">
    <property type="component" value="Unassembled WGS sequence"/>
</dbReference>
<dbReference type="STRING" id="883156.HMPREF9282_00511"/>
<dbReference type="eggNOG" id="ENOG502Z9SX">
    <property type="taxonomic scope" value="Bacteria"/>
</dbReference>
<evidence type="ECO:0000313" key="2">
    <source>
        <dbReference type="Proteomes" id="UP000009891"/>
    </source>
</evidence>
<organism evidence="1 2">
    <name type="scientific">Veillonella seminalis ACS-216-V-Col6b</name>
    <dbReference type="NCBI Taxonomy" id="883156"/>
    <lineage>
        <taxon>Bacteria</taxon>
        <taxon>Bacillati</taxon>
        <taxon>Bacillota</taxon>
        <taxon>Negativicutes</taxon>
        <taxon>Veillonellales</taxon>
        <taxon>Veillonellaceae</taxon>
        <taxon>Veillonella</taxon>
    </lineage>
</organism>
<gene>
    <name evidence="1" type="ORF">HMPREF9282_00511</name>
</gene>
<protein>
    <recommendedName>
        <fullName evidence="3">PD-(D/E)XK endonuclease-like domain-containing protein</fullName>
    </recommendedName>
</protein>
<dbReference type="EMBL" id="AHAF01000003">
    <property type="protein sequence ID" value="EKU78714.1"/>
    <property type="molecule type" value="Genomic_DNA"/>
</dbReference>
<keyword evidence="2" id="KW-1185">Reference proteome</keyword>
<comment type="caution">
    <text evidence="1">The sequence shown here is derived from an EMBL/GenBank/DDBJ whole genome shotgun (WGS) entry which is preliminary data.</text>
</comment>
<dbReference type="RefSeq" id="WP_006555411.1">
    <property type="nucleotide sequence ID" value="NZ_JH992936.1"/>
</dbReference>
<sequence>MPYNEFICLDENKVKISDCMKGCRLDGVSDQFGNLYCPAGRCMTKQALRQIAEQREWKGKPSTTQLLNGTRENYLKIKYNYAIKPKDSVFMLFGTSVHNNLEGYTDEEAGELAELRLEDDYSTGAFDFYSPENGGTLYDLKTYGSYKAAGVLGLEEVKIPTGQYYKNGNPKYRKIFKPGGVKHRLDLAIQLNDYRMKIESNLGLPVSNMACQMTVRDGNTYMATQRGVTEPSYLVPINRISDTWIRKYMKTKSERLTTALATDTLPPPCSYRERWGGRKCENFCSVNHLCDFYVKQGGEK</sequence>